<dbReference type="Pfam" id="PF00116">
    <property type="entry name" value="COX2"/>
    <property type="match status" value="1"/>
</dbReference>
<feature type="transmembrane region" description="Helical" evidence="4">
    <location>
        <begin position="42"/>
        <end position="59"/>
    </location>
</feature>
<dbReference type="EMBL" id="LPUY01000053">
    <property type="protein sequence ID" value="KUP93396.1"/>
    <property type="molecule type" value="Genomic_DNA"/>
</dbReference>
<keyword evidence="4" id="KW-1133">Transmembrane helix</keyword>
<protein>
    <submittedName>
        <fullName evidence="6">Cytochrome c oxidase subunit 2</fullName>
        <ecNumber evidence="6">1.9.3.1</ecNumber>
    </submittedName>
</protein>
<keyword evidence="2" id="KW-0479">Metal-binding</keyword>
<accession>A0A132BYV1</accession>
<dbReference type="EC" id="1.9.3.1" evidence="6"/>
<comment type="caution">
    <text evidence="6">The sequence shown here is derived from an EMBL/GenBank/DDBJ whole genome shotgun (WGS) entry which is preliminary data.</text>
</comment>
<dbReference type="AlphaFoldDB" id="A0A132BYV1"/>
<keyword evidence="4" id="KW-0472">Membrane</keyword>
<proteinExistence type="predicted"/>
<dbReference type="SUPFAM" id="SSF49503">
    <property type="entry name" value="Cupredoxins"/>
    <property type="match status" value="1"/>
</dbReference>
<gene>
    <name evidence="6" type="primary">cbaB</name>
    <name evidence="6" type="ORF">TRIHO_17370</name>
</gene>
<keyword evidence="4" id="KW-0812">Transmembrane</keyword>
<keyword evidence="3" id="KW-0186">Copper</keyword>
<evidence type="ECO:0000256" key="2">
    <source>
        <dbReference type="ARBA" id="ARBA00022723"/>
    </source>
</evidence>
<dbReference type="GO" id="GO:0004129">
    <property type="term" value="F:cytochrome-c oxidase activity"/>
    <property type="evidence" value="ECO:0007669"/>
    <property type="project" value="InterPro"/>
</dbReference>
<dbReference type="OrthoDB" id="9781261at2"/>
<dbReference type="Proteomes" id="UP000068382">
    <property type="component" value="Unassembled WGS sequence"/>
</dbReference>
<comment type="subcellular location">
    <subcellularLocation>
        <location evidence="1">Cell envelope</location>
    </subcellularLocation>
</comment>
<dbReference type="RefSeq" id="WP_068242126.1">
    <property type="nucleotide sequence ID" value="NZ_LPUY01000053.1"/>
</dbReference>
<evidence type="ECO:0000259" key="5">
    <source>
        <dbReference type="PROSITE" id="PS50857"/>
    </source>
</evidence>
<evidence type="ECO:0000256" key="4">
    <source>
        <dbReference type="SAM" id="Phobius"/>
    </source>
</evidence>
<dbReference type="PATRIC" id="fig|1768241.3.peg.1824"/>
<dbReference type="InterPro" id="IPR001505">
    <property type="entry name" value="Copper_CuA"/>
</dbReference>
<name>A0A132BYV1_9RHOB</name>
<dbReference type="InterPro" id="IPR002429">
    <property type="entry name" value="CcO_II-like_C"/>
</dbReference>
<organism evidence="6 7">
    <name type="scientific">Tritonibacter horizontis</name>
    <dbReference type="NCBI Taxonomy" id="1768241"/>
    <lineage>
        <taxon>Bacteria</taxon>
        <taxon>Pseudomonadati</taxon>
        <taxon>Pseudomonadota</taxon>
        <taxon>Alphaproteobacteria</taxon>
        <taxon>Rhodobacterales</taxon>
        <taxon>Paracoccaceae</taxon>
        <taxon>Tritonibacter</taxon>
    </lineage>
</organism>
<evidence type="ECO:0000313" key="7">
    <source>
        <dbReference type="Proteomes" id="UP000068382"/>
    </source>
</evidence>
<dbReference type="Gene3D" id="2.60.40.420">
    <property type="entry name" value="Cupredoxins - blue copper proteins"/>
    <property type="match status" value="1"/>
</dbReference>
<feature type="domain" description="Cytochrome oxidase subunit II copper A binding" evidence="5">
    <location>
        <begin position="69"/>
        <end position="167"/>
    </location>
</feature>
<dbReference type="InterPro" id="IPR051403">
    <property type="entry name" value="NosZ/Cyto_c_oxidase_sub2"/>
</dbReference>
<keyword evidence="7" id="KW-1185">Reference proteome</keyword>
<dbReference type="PANTHER" id="PTHR42838">
    <property type="entry name" value="CYTOCHROME C OXIDASE SUBUNIT II"/>
    <property type="match status" value="1"/>
</dbReference>
<dbReference type="PROSITE" id="PS00078">
    <property type="entry name" value="COX2"/>
    <property type="match status" value="1"/>
</dbReference>
<dbReference type="GO" id="GO:0016491">
    <property type="term" value="F:oxidoreductase activity"/>
    <property type="evidence" value="ECO:0007669"/>
    <property type="project" value="UniProtKB-KW"/>
</dbReference>
<evidence type="ECO:0000313" key="6">
    <source>
        <dbReference type="EMBL" id="KUP93396.1"/>
    </source>
</evidence>
<dbReference type="PANTHER" id="PTHR42838:SF2">
    <property type="entry name" value="NITROUS-OXIDE REDUCTASE"/>
    <property type="match status" value="1"/>
</dbReference>
<dbReference type="InterPro" id="IPR008972">
    <property type="entry name" value="Cupredoxin"/>
</dbReference>
<dbReference type="GO" id="GO:0005507">
    <property type="term" value="F:copper ion binding"/>
    <property type="evidence" value="ECO:0007669"/>
    <property type="project" value="InterPro"/>
</dbReference>
<keyword evidence="6" id="KW-0560">Oxidoreductase</keyword>
<reference evidence="6 7" key="1">
    <citation type="submission" date="2015-12" db="EMBL/GenBank/DDBJ databases">
        <title>Genome sequence of the marine Rhodobacteraceae strain O3.65, Candidatus Tritonibacter horizontis.</title>
        <authorList>
            <person name="Poehlein A."/>
            <person name="Giebel H.A."/>
            <person name="Voget S."/>
            <person name="Brinkhoff T."/>
        </authorList>
    </citation>
    <scope>NUCLEOTIDE SEQUENCE [LARGE SCALE GENOMIC DNA]</scope>
    <source>
        <strain evidence="6 7">O3.65</strain>
    </source>
</reference>
<dbReference type="GO" id="GO:0016020">
    <property type="term" value="C:membrane"/>
    <property type="evidence" value="ECO:0007669"/>
    <property type="project" value="InterPro"/>
</dbReference>
<dbReference type="GO" id="GO:0030313">
    <property type="term" value="C:cell envelope"/>
    <property type="evidence" value="ECO:0007669"/>
    <property type="project" value="UniProtKB-SubCell"/>
</dbReference>
<evidence type="ECO:0000256" key="1">
    <source>
        <dbReference type="ARBA" id="ARBA00004196"/>
    </source>
</evidence>
<sequence length="167" mass="18766">MQSQIFLVSLALMFLLALVFVRGVVAPGAPLEATRVNRQRSWLLWGLVMIGLVLSVASLRSWPHRAAGAEVLVVNVSGGQWWWETDTTEIPLGQEVEFRVTTEDVNHGLGIYTDDMTLITQVQVMPGYTNTLVHTFEQPGRFHLLCMEYCGVAHHDMVNEFQVVEVQ</sequence>
<evidence type="ECO:0000256" key="3">
    <source>
        <dbReference type="ARBA" id="ARBA00023008"/>
    </source>
</evidence>
<dbReference type="PROSITE" id="PS50857">
    <property type="entry name" value="COX2_CUA"/>
    <property type="match status" value="1"/>
</dbReference>